<dbReference type="FunFam" id="2.60.40.1910:FF:000008">
    <property type="entry name" value="Aminopeptidase"/>
    <property type="match status" value="3"/>
</dbReference>
<feature type="domain" description="Peptidase M1 membrane alanine aminopeptidase" evidence="25">
    <location>
        <begin position="1653"/>
        <end position="1814"/>
    </location>
</feature>
<evidence type="ECO:0000256" key="14">
    <source>
        <dbReference type="ARBA" id="ARBA00022833"/>
    </source>
</evidence>
<keyword evidence="10" id="KW-0812">Transmembrane</keyword>
<dbReference type="InterPro" id="IPR027268">
    <property type="entry name" value="Peptidase_M4/M1_CTD_sf"/>
</dbReference>
<dbReference type="GO" id="GO:0070006">
    <property type="term" value="F:metalloaminopeptidase activity"/>
    <property type="evidence" value="ECO:0007669"/>
    <property type="project" value="TreeGrafter"/>
</dbReference>
<dbReference type="InterPro" id="IPR045357">
    <property type="entry name" value="Aminopeptidase_N-like_N"/>
</dbReference>
<keyword evidence="16" id="KW-1133">Transmembrane helix</keyword>
<dbReference type="FunFam" id="2.60.40.1730:FF:000012">
    <property type="entry name" value="Aminopeptidase N"/>
    <property type="match status" value="1"/>
</dbReference>
<dbReference type="GO" id="GO:0005615">
    <property type="term" value="C:extracellular space"/>
    <property type="evidence" value="ECO:0007669"/>
    <property type="project" value="TreeGrafter"/>
</dbReference>
<evidence type="ECO:0000256" key="16">
    <source>
        <dbReference type="ARBA" id="ARBA00022989"/>
    </source>
</evidence>
<dbReference type="InterPro" id="IPR034016">
    <property type="entry name" value="M1_APN-typ"/>
</dbReference>
<comment type="subcellular location">
    <subcellularLocation>
        <location evidence="3">Cell membrane</location>
        <topology evidence="3">Lipid-anchor</topology>
        <topology evidence="3">GPI-anchor</topology>
    </subcellularLocation>
    <subcellularLocation>
        <location evidence="2">Membrane</location>
        <topology evidence="2">Single-pass type II membrane protein</topology>
    </subcellularLocation>
</comment>
<dbReference type="Pfam" id="PF17900">
    <property type="entry name" value="Peptidase_M1_N"/>
    <property type="match status" value="2"/>
</dbReference>
<dbReference type="CDD" id="cd09601">
    <property type="entry name" value="M1_APN-Q_like"/>
    <property type="match status" value="2"/>
</dbReference>
<evidence type="ECO:0000256" key="4">
    <source>
        <dbReference type="ARBA" id="ARBA00010136"/>
    </source>
</evidence>
<evidence type="ECO:0000256" key="17">
    <source>
        <dbReference type="ARBA" id="ARBA00023049"/>
    </source>
</evidence>
<evidence type="ECO:0000256" key="1">
    <source>
        <dbReference type="ARBA" id="ARBA00000098"/>
    </source>
</evidence>
<keyword evidence="8" id="KW-0336">GPI-anchor</keyword>
<keyword evidence="13" id="KW-0378">Hydrolase</keyword>
<comment type="similarity">
    <text evidence="4">Belongs to the peptidase M1 family.</text>
</comment>
<protein>
    <recommendedName>
        <fullName evidence="6">Aminopeptidase N</fullName>
        <ecNumber evidence="5">3.4.11.2</ecNumber>
    </recommendedName>
</protein>
<keyword evidence="14 23" id="KW-0862">Zinc</keyword>
<evidence type="ECO:0000256" key="13">
    <source>
        <dbReference type="ARBA" id="ARBA00022801"/>
    </source>
</evidence>
<gene>
    <name evidence="28" type="ORF">TCMB3V08_LOCUS8299</name>
</gene>
<dbReference type="InterPro" id="IPR042097">
    <property type="entry name" value="Aminopeptidase_N-like_N_sf"/>
</dbReference>
<evidence type="ECO:0000256" key="15">
    <source>
        <dbReference type="ARBA" id="ARBA00022968"/>
    </source>
</evidence>
<dbReference type="InterPro" id="IPR024571">
    <property type="entry name" value="ERAP1-like_C_dom"/>
</dbReference>
<dbReference type="SUPFAM" id="SSF55486">
    <property type="entry name" value="Metalloproteases ('zincins'), catalytic domain"/>
    <property type="match status" value="3"/>
</dbReference>
<evidence type="ECO:0000256" key="6">
    <source>
        <dbReference type="ARBA" id="ARBA00015611"/>
    </source>
</evidence>
<feature type="binding site" evidence="23">
    <location>
        <position position="1729"/>
    </location>
    <ligand>
        <name>Zn(2+)</name>
        <dbReference type="ChEBI" id="CHEBI:29105"/>
        <note>catalytic</note>
    </ligand>
</feature>
<evidence type="ECO:0000259" key="27">
    <source>
        <dbReference type="Pfam" id="PF17900"/>
    </source>
</evidence>
<dbReference type="Gene3D" id="1.10.390.10">
    <property type="entry name" value="Neutral Protease Domain 2"/>
    <property type="match status" value="3"/>
</dbReference>
<evidence type="ECO:0000256" key="20">
    <source>
        <dbReference type="ARBA" id="ARBA00023180"/>
    </source>
</evidence>
<evidence type="ECO:0000256" key="22">
    <source>
        <dbReference type="PIRSR" id="PIRSR634016-1"/>
    </source>
</evidence>
<feature type="binding site" evidence="23">
    <location>
        <position position="1725"/>
    </location>
    <ligand>
        <name>Zn(2+)</name>
        <dbReference type="ChEBI" id="CHEBI:29105"/>
        <note>catalytic</note>
    </ligand>
</feature>
<dbReference type="InterPro" id="IPR001930">
    <property type="entry name" value="Peptidase_M1"/>
</dbReference>
<comment type="cofactor">
    <cofactor evidence="23">
        <name>Zn(2+)</name>
        <dbReference type="ChEBI" id="CHEBI:29105"/>
    </cofactor>
    <text evidence="23">Binds 1 zinc ion per subunit.</text>
</comment>
<keyword evidence="11 23" id="KW-0479">Metal-binding</keyword>
<evidence type="ECO:0000256" key="21">
    <source>
        <dbReference type="ARBA" id="ARBA00023288"/>
    </source>
</evidence>
<dbReference type="SUPFAM" id="SSF63737">
    <property type="entry name" value="Leukotriene A4 hydrolase N-terminal domain"/>
    <property type="match status" value="2"/>
</dbReference>
<feature type="domain" description="ERAP1-like C-terminal" evidence="26">
    <location>
        <begin position="1145"/>
        <end position="1454"/>
    </location>
</feature>
<evidence type="ECO:0000256" key="3">
    <source>
        <dbReference type="ARBA" id="ARBA00004609"/>
    </source>
</evidence>
<feature type="domain" description="Aminopeptidase N-like N-terminal" evidence="27">
    <location>
        <begin position="568"/>
        <end position="758"/>
    </location>
</feature>
<evidence type="ECO:0000256" key="19">
    <source>
        <dbReference type="ARBA" id="ARBA00023157"/>
    </source>
</evidence>
<dbReference type="InterPro" id="IPR050344">
    <property type="entry name" value="Peptidase_M1_aminopeptidases"/>
</dbReference>
<keyword evidence="19" id="KW-1015">Disulfide bond</keyword>
<dbReference type="Gene3D" id="2.60.40.1730">
    <property type="entry name" value="tricorn interacting facor f3 domain"/>
    <property type="match status" value="2"/>
</dbReference>
<keyword evidence="18" id="KW-0472">Membrane</keyword>
<keyword evidence="17" id="KW-0482">Metalloprotease</keyword>
<evidence type="ECO:0000256" key="8">
    <source>
        <dbReference type="ARBA" id="ARBA00022622"/>
    </source>
</evidence>
<evidence type="ECO:0000256" key="7">
    <source>
        <dbReference type="ARBA" id="ARBA00022475"/>
    </source>
</evidence>
<feature type="domain" description="ERAP1-like C-terminal" evidence="26">
    <location>
        <begin position="237"/>
        <end position="314"/>
    </location>
</feature>
<keyword evidence="20" id="KW-0325">Glycoprotein</keyword>
<evidence type="ECO:0000256" key="5">
    <source>
        <dbReference type="ARBA" id="ARBA00012564"/>
    </source>
</evidence>
<evidence type="ECO:0000256" key="24">
    <source>
        <dbReference type="PIRSR" id="PIRSR634016-4"/>
    </source>
</evidence>
<dbReference type="GO" id="GO:0008270">
    <property type="term" value="F:zinc ion binding"/>
    <property type="evidence" value="ECO:0007669"/>
    <property type="project" value="InterPro"/>
</dbReference>
<dbReference type="EC" id="3.4.11.2" evidence="5"/>
<evidence type="ECO:0000256" key="2">
    <source>
        <dbReference type="ARBA" id="ARBA00004606"/>
    </source>
</evidence>
<evidence type="ECO:0000256" key="9">
    <source>
        <dbReference type="ARBA" id="ARBA00022670"/>
    </source>
</evidence>
<keyword evidence="12" id="KW-0732">Signal</keyword>
<feature type="domain" description="Peptidase M1 membrane alanine aminopeptidase" evidence="25">
    <location>
        <begin position="790"/>
        <end position="959"/>
    </location>
</feature>
<dbReference type="GO" id="GO:0016285">
    <property type="term" value="F:alanyl aminopeptidase activity"/>
    <property type="evidence" value="ECO:0007669"/>
    <property type="project" value="UniProtKB-EC"/>
</dbReference>
<dbReference type="EMBL" id="OE183482">
    <property type="protein sequence ID" value="CAD7575715.1"/>
    <property type="molecule type" value="Genomic_DNA"/>
</dbReference>
<dbReference type="PRINTS" id="PR00756">
    <property type="entry name" value="ALADIPTASE"/>
</dbReference>
<dbReference type="GO" id="GO:0042277">
    <property type="term" value="F:peptide binding"/>
    <property type="evidence" value="ECO:0007669"/>
    <property type="project" value="TreeGrafter"/>
</dbReference>
<dbReference type="GO" id="GO:0006508">
    <property type="term" value="P:proteolysis"/>
    <property type="evidence" value="ECO:0007669"/>
    <property type="project" value="UniProtKB-KW"/>
</dbReference>
<sequence length="2399" mass="273879">MHKLLIVDSGLNYLWLSEGFATYFQYFAMHKVRVENTVARQVDPNMRLDHQFLFLHHHTAFQTDSLESSHPMTNSPSGSSITQIVYNKAGSVIRMMEHILTTEVFRKGLNRYLTERYNSIAEADDLFSALNAQYIEDNSTPQIDVKTVMDTWTLQKGYPVVTVNRNYTTGSAIVSQKRFLMRKNESEADTSNSRWWVPLTFTSQASQDFLSTGPKIWMNDSQTDTTIADIGAKANQWVIFNIQETGFYRVNYDAQNWAFLAGYLNSDNFTNIHVLNRAQLLDDAFNLARAGVLNYGTALSLTKYLSRETDYIPWLYNYVLELLSNLQKTLGFEEQISDDHTTKLLRNLVLTWSCDYGHRDCISRSIDTFASAMSEGNTSSIPPDVRTVVYCNALRQGGEVEWDFLWEQYLTSEVSTEQALILGVLGCTKNETVAHKYLRKTITEDSYIRAQDISRIYPSVYNNPYGVDFAISFLANNYKEILEFNNNAVSSITNLASGIASAISSQDQLDRIRSFLSRISEDLGESGLATAEATLQSALRNLAWLEENGGVISTWVKEQNYRLPRDIVPHHYVVKLTSDLDGDTFTYDGSVDITLNVSVDTNQIILHANDLEIINTIVRKVEDEEYIVITATNLDTLRDFYYIQLEENLVAGEQYILSMVFQGHHREDMYGFYRSYYYNETGDKSWIASTQFQATSARRAFPCFDEPGFKAIFKISIARTEDRHALSNMPLLTSDEINDAGLIWDHFLETPMPISTYLIAFVVSDFVNLSSSDGFYSTWQRAGAVYQAQYSIDISPFIMKSLENFTELDYFLPKMDQVAVPDFSAGAMENWGLVTYRLERNILLVEDVTPSNYKQAIAAVIAHEFAHKWFGNLVSPVWWNHLWINEGFARYYQYFTTADVEPTWRVDDQFLVAQLHTSILADSLETAHSLTVDVGSPSVVSSIFSTITYNKGAPFYRGLFSIPSCGSCLYPICLYLVLRARSFRAKRKLIFPSVWFYRKTCPVASTIYGFRAPSVLVGTGNKTAEPDDLFAALHEQHLEDLETRATETLPVTMKTIMDTWTLQSGHPVLTVTRNYTTRTATVSQERFLLRRSESTPETSPRTWWIPLSYTSLASLDFNTTTAKEWLSDEETQKTTSDLNATSNDWVIFNIQQTGFYRVNYDAQNWALLTNYLNSESFTNIHVLNRAQLLDDAFNLARAGVLNYGTALSLTKYLSRETDYIPWYSALTGFTYLDRRIRGLSEYDHHTFKNYILGLLNHTNEVLGLTEDESDGHVTKLNRNLILTWQCNYEVSSCIDMSINEFNKLMDDPDNYKVAPDLKTVVYCNALRYGGEEELNFLWNRYLTHNVNTEQVLILGVLGCTRNETLAHRHLRKTITSDSGIRLQDISTIYSSVHNNPYGVDFAINFLSQNFREIIQFNASVSSVVSGIAGAVSSQEQLDKLEQFINDNADELGSSTTTSALNNLQTTKINLEWLNAHGSTIMTWIKQQNYRLPTHIIPYHYNVVLKPNLDDDTFQVGHRYRLHLNYKGYHREDMAGFYRSYYYKNGVKRWLASTQFQPTSARRAFPCFDEPGLKAIFKVSIGVDSGRHALANMPVESIDMNEEPGIAWYHFQETPMPISTYLIAFVVSDFTNLSSSDGFYSTWQREAAVGQAQYSIEVTPRLMTALEAYTGLEYFLPKLDQVAVPDFDAGAMENWGLITYREIYILYQERVSRAMDKQNVATIIAHELAHKWFGNLVSPKWWKYLWLNEGFATFFEYFTTASVETSWRLDHQFVPSAVQSALSSDSLQSSHPMTVDVGSPNEISAIFSTVSYSKVHPTEIRTLISPSSAVKLNTTSALANYATEAAGSVIRMIEHCLTPEIFRKGISQYVASHGNQTAEPDYLFRALQEQYENEVESPGFDVKTVLDTWSTQKGYPVITVTLGTRLLNQTTCSELYRNSTRTKWNHLDSMSKTVLDTWSTQKGYPVITVTRNYSQGQTIVRQERFLRNMSESPTDTHDYKWWVPLTYTTQSQLDFNTTTAKTWLEASQDSSLVDVSAASNEWILFNIQETGFYRVNYDARNWALLTNYLNSESFTNIHVLNRAQLLDDAFNLARAGILNYGTALSLTKYLSRETDYIPWYSALTGFNYINRRIRGMSEYDHHTFKKYILKLFEHVQGSLGYDELEIDSHTTKINRNLIMSWLCNYEVKSCTDYATREFAALMNDPDSYYISPNLKSVVYCNGLRFGGEEEWDFLWNRYLNHNVNTEQVIILGVLGCTKNETLAHRYLRKTISANSSIRSQDQYRIYSSVNNNHYGIEHSISFLEENYREIYEFNNNSTSSIVSVISGISGSISSQEEVDRLKQFISDVVAQEFGVNVATSALNSLRTAENNLVWLNTYGSTIIDLDQTTGLSTTYRNSTG</sequence>
<keyword evidence="21" id="KW-0449">Lipoprotein</keyword>
<keyword evidence="15" id="KW-0735">Signal-anchor</keyword>
<evidence type="ECO:0000256" key="23">
    <source>
        <dbReference type="PIRSR" id="PIRSR634016-3"/>
    </source>
</evidence>
<proteinExistence type="inferred from homology"/>
<dbReference type="Gene3D" id="1.25.50.20">
    <property type="match status" value="3"/>
</dbReference>
<dbReference type="InterPro" id="IPR014782">
    <property type="entry name" value="Peptidase_M1_dom"/>
</dbReference>
<evidence type="ECO:0000313" key="28">
    <source>
        <dbReference type="EMBL" id="CAD7575715.1"/>
    </source>
</evidence>
<dbReference type="GO" id="GO:0005737">
    <property type="term" value="C:cytoplasm"/>
    <property type="evidence" value="ECO:0007669"/>
    <property type="project" value="TreeGrafter"/>
</dbReference>
<dbReference type="Gene3D" id="2.60.40.1910">
    <property type="match status" value="3"/>
</dbReference>
<feature type="domain" description="Peptidase M1 membrane alanine aminopeptidase" evidence="25">
    <location>
        <begin position="12"/>
        <end position="152"/>
    </location>
</feature>
<feature type="site" description="Transition state stabilizer" evidence="24">
    <location>
        <position position="1811"/>
    </location>
</feature>
<dbReference type="GO" id="GO:0005886">
    <property type="term" value="C:plasma membrane"/>
    <property type="evidence" value="ECO:0007669"/>
    <property type="project" value="UniProtKB-SubCell"/>
</dbReference>
<feature type="binding site" evidence="23">
    <location>
        <position position="1748"/>
    </location>
    <ligand>
        <name>Zn(2+)</name>
        <dbReference type="ChEBI" id="CHEBI:29105"/>
        <note>catalytic</note>
    </ligand>
</feature>
<organism evidence="28">
    <name type="scientific">Timema californicum</name>
    <name type="common">California timema</name>
    <name type="synonym">Walking stick</name>
    <dbReference type="NCBI Taxonomy" id="61474"/>
    <lineage>
        <taxon>Eukaryota</taxon>
        <taxon>Metazoa</taxon>
        <taxon>Ecdysozoa</taxon>
        <taxon>Arthropoda</taxon>
        <taxon>Hexapoda</taxon>
        <taxon>Insecta</taxon>
        <taxon>Pterygota</taxon>
        <taxon>Neoptera</taxon>
        <taxon>Polyneoptera</taxon>
        <taxon>Phasmatodea</taxon>
        <taxon>Timematodea</taxon>
        <taxon>Timematoidea</taxon>
        <taxon>Timematidae</taxon>
        <taxon>Timema</taxon>
    </lineage>
</organism>
<reference evidence="28" key="1">
    <citation type="submission" date="2020-11" db="EMBL/GenBank/DDBJ databases">
        <authorList>
            <person name="Tran Van P."/>
        </authorList>
    </citation>
    <scope>NUCLEOTIDE SEQUENCE</scope>
</reference>
<dbReference type="GO" id="GO:0043171">
    <property type="term" value="P:peptide catabolic process"/>
    <property type="evidence" value="ECO:0007669"/>
    <property type="project" value="TreeGrafter"/>
</dbReference>
<evidence type="ECO:0000259" key="25">
    <source>
        <dbReference type="Pfam" id="PF01433"/>
    </source>
</evidence>
<name>A0A7R9JB37_TIMCA</name>
<evidence type="ECO:0000256" key="18">
    <source>
        <dbReference type="ARBA" id="ARBA00023136"/>
    </source>
</evidence>
<evidence type="ECO:0000256" key="11">
    <source>
        <dbReference type="ARBA" id="ARBA00022723"/>
    </source>
</evidence>
<keyword evidence="7" id="KW-1003">Cell membrane</keyword>
<accession>A0A7R9JB37</accession>
<dbReference type="GO" id="GO:0098552">
    <property type="term" value="C:side of membrane"/>
    <property type="evidence" value="ECO:0007669"/>
    <property type="project" value="UniProtKB-KW"/>
</dbReference>
<dbReference type="FunFam" id="1.25.50.20:FF:000001">
    <property type="entry name" value="Aminopeptidase"/>
    <property type="match status" value="2"/>
</dbReference>
<comment type="catalytic activity">
    <reaction evidence="1">
        <text>Release of an N-terminal amino acid, Xaa-|-Yaa- from a peptide, amide or arylamide. Xaa is preferably Ala, but may be most amino acids including Pro (slow action). When a terminal hydrophobic residue is followed by a prolyl residue, the two may be released as an intact Xaa-Pro dipeptide.</text>
        <dbReference type="EC" id="3.4.11.2"/>
    </reaction>
</comment>
<evidence type="ECO:0000256" key="12">
    <source>
        <dbReference type="ARBA" id="ARBA00022729"/>
    </source>
</evidence>
<feature type="active site" description="Proton acceptor" evidence="22">
    <location>
        <position position="1726"/>
    </location>
</feature>
<dbReference type="PANTHER" id="PTHR11533">
    <property type="entry name" value="PROTEASE M1 ZINC METALLOPROTEASE"/>
    <property type="match status" value="1"/>
</dbReference>
<dbReference type="PANTHER" id="PTHR11533:SF290">
    <property type="entry name" value="AMINOPEPTIDASE"/>
    <property type="match status" value="1"/>
</dbReference>
<feature type="domain" description="ERAP1-like C-terminal" evidence="26">
    <location>
        <begin position="2041"/>
        <end position="2352"/>
    </location>
</feature>
<dbReference type="Pfam" id="PF11838">
    <property type="entry name" value="ERAP1_C"/>
    <property type="match status" value="4"/>
</dbReference>
<evidence type="ECO:0000256" key="10">
    <source>
        <dbReference type="ARBA" id="ARBA00022692"/>
    </source>
</evidence>
<dbReference type="Pfam" id="PF01433">
    <property type="entry name" value="Peptidase_M1"/>
    <property type="match status" value="3"/>
</dbReference>
<evidence type="ECO:0000259" key="26">
    <source>
        <dbReference type="Pfam" id="PF11838"/>
    </source>
</evidence>
<feature type="domain" description="ERAP1-like C-terminal" evidence="26">
    <location>
        <begin position="317"/>
        <end position="519"/>
    </location>
</feature>
<feature type="domain" description="Aminopeptidase N-like N-terminal" evidence="27">
    <location>
        <begin position="1472"/>
        <end position="1621"/>
    </location>
</feature>
<keyword evidence="9" id="KW-0645">Protease</keyword>